<sequence>MIDVYGGVRAVEFVDAKDPSTQRIGWRRRFSRKLTADSSIMRYHLFSHRRTLFTGIFRELANFKFHSTQVEYIEMTDLLGGVRAAEFVDDKNDESPRIGWRRRFSRRLASDSSVMKFPVFDVRRHRFTG</sequence>
<dbReference type="AlphaFoldDB" id="A0AAV5SX98"/>
<reference evidence="1" key="1">
    <citation type="submission" date="2023-10" db="EMBL/GenBank/DDBJ databases">
        <title>Genome assembly of Pristionchus species.</title>
        <authorList>
            <person name="Yoshida K."/>
            <person name="Sommer R.J."/>
        </authorList>
    </citation>
    <scope>NUCLEOTIDE SEQUENCE</scope>
    <source>
        <strain evidence="1">RS0144</strain>
    </source>
</reference>
<name>A0AAV5SX98_9BILA</name>
<dbReference type="EMBL" id="BTSX01000003">
    <property type="protein sequence ID" value="GMS87370.1"/>
    <property type="molecule type" value="Genomic_DNA"/>
</dbReference>
<evidence type="ECO:0000313" key="1">
    <source>
        <dbReference type="EMBL" id="GMS87370.1"/>
    </source>
</evidence>
<gene>
    <name evidence="1" type="ORF">PENTCL1PPCAC_9545</name>
</gene>
<organism evidence="1 2">
    <name type="scientific">Pristionchus entomophagus</name>
    <dbReference type="NCBI Taxonomy" id="358040"/>
    <lineage>
        <taxon>Eukaryota</taxon>
        <taxon>Metazoa</taxon>
        <taxon>Ecdysozoa</taxon>
        <taxon>Nematoda</taxon>
        <taxon>Chromadorea</taxon>
        <taxon>Rhabditida</taxon>
        <taxon>Rhabditina</taxon>
        <taxon>Diplogasteromorpha</taxon>
        <taxon>Diplogasteroidea</taxon>
        <taxon>Neodiplogasteridae</taxon>
        <taxon>Pristionchus</taxon>
    </lineage>
</organism>
<proteinExistence type="predicted"/>
<protein>
    <submittedName>
        <fullName evidence="1">Uncharacterized protein</fullName>
    </submittedName>
</protein>
<keyword evidence="2" id="KW-1185">Reference proteome</keyword>
<feature type="non-terminal residue" evidence="1">
    <location>
        <position position="129"/>
    </location>
</feature>
<dbReference type="Proteomes" id="UP001432027">
    <property type="component" value="Unassembled WGS sequence"/>
</dbReference>
<accession>A0AAV5SX98</accession>
<comment type="caution">
    <text evidence="1">The sequence shown here is derived from an EMBL/GenBank/DDBJ whole genome shotgun (WGS) entry which is preliminary data.</text>
</comment>
<evidence type="ECO:0000313" key="2">
    <source>
        <dbReference type="Proteomes" id="UP001432027"/>
    </source>
</evidence>